<sequence>MNNVHDMGGMQGYGPVIVEANEPLFHHPWEARALAITLAMGATGKWNIDQARSTRESLPAAQYLSISYYQIWIEALQRLLIQTGLITPEEVNSTHALVPPVEGVRTLSKDHVAATLARGGPTARPAQTDALFAVGQKVRTRQMNPTTHTRLPRYCRDKTGTIAAIHGAHVYPDTNGQGLGEHPKWLYTVRFEAEELWGADTTASTICVDCWEPYLMAVTA</sequence>
<comment type="caution">
    <text evidence="8">The sequence shown here is derived from an EMBL/GenBank/DDBJ whole genome shotgun (WGS) entry which is preliminary data.</text>
</comment>
<evidence type="ECO:0000256" key="2">
    <source>
        <dbReference type="ARBA" id="ARBA00009098"/>
    </source>
</evidence>
<dbReference type="Gene3D" id="1.10.472.20">
    <property type="entry name" value="Nitrile hydratase, beta subunit"/>
    <property type="match status" value="1"/>
</dbReference>
<dbReference type="InterPro" id="IPR003168">
    <property type="entry name" value="Nitrile_hydratase_bsu"/>
</dbReference>
<dbReference type="PIRSF" id="PIRSF001427">
    <property type="entry name" value="NHase_beta"/>
    <property type="match status" value="1"/>
</dbReference>
<evidence type="ECO:0000256" key="4">
    <source>
        <dbReference type="ARBA" id="ARBA00044877"/>
    </source>
</evidence>
<evidence type="ECO:0000259" key="6">
    <source>
        <dbReference type="Pfam" id="PF02211"/>
    </source>
</evidence>
<dbReference type="EMBL" id="JAAGRN010000004">
    <property type="protein sequence ID" value="NDY83190.1"/>
    <property type="molecule type" value="Genomic_DNA"/>
</dbReference>
<proteinExistence type="inferred from homology"/>
<dbReference type="InterPro" id="IPR024690">
    <property type="entry name" value="CN_hydtase_beta_dom_C"/>
</dbReference>
<dbReference type="Gene3D" id="2.30.30.50">
    <property type="match status" value="1"/>
</dbReference>
<dbReference type="SUPFAM" id="SSF50090">
    <property type="entry name" value="Electron transport accessory proteins"/>
    <property type="match status" value="1"/>
</dbReference>
<protein>
    <recommendedName>
        <fullName evidence="5">Nitrile hydratase subunit beta</fullName>
        <shortName evidence="5">NHase</shortName>
        <ecNumber evidence="5">4.2.1.84</ecNumber>
    </recommendedName>
</protein>
<dbReference type="InterPro" id="IPR008990">
    <property type="entry name" value="Elect_transpt_acc-like_dom_sf"/>
</dbReference>
<evidence type="ECO:0000256" key="1">
    <source>
        <dbReference type="ARBA" id="ARBA00004042"/>
    </source>
</evidence>
<dbReference type="RefSeq" id="WP_163653975.1">
    <property type="nucleotide sequence ID" value="NZ_JAAGRN010000004.1"/>
</dbReference>
<comment type="function">
    <text evidence="1 5">NHase catalyzes the hydration of various nitrile compounds to the corresponding amides.</text>
</comment>
<dbReference type="Pfam" id="PF21006">
    <property type="entry name" value="NHase_beta_N"/>
    <property type="match status" value="1"/>
</dbReference>
<keyword evidence="3 5" id="KW-0456">Lyase</keyword>
<evidence type="ECO:0000256" key="3">
    <source>
        <dbReference type="ARBA" id="ARBA00023239"/>
    </source>
</evidence>
<gene>
    <name evidence="8" type="primary">nthB</name>
    <name evidence="8" type="ORF">G3I67_08090</name>
</gene>
<evidence type="ECO:0000313" key="8">
    <source>
        <dbReference type="EMBL" id="NDY83190.1"/>
    </source>
</evidence>
<dbReference type="GO" id="GO:0046914">
    <property type="term" value="F:transition metal ion binding"/>
    <property type="evidence" value="ECO:0007669"/>
    <property type="project" value="InterPro"/>
</dbReference>
<evidence type="ECO:0000256" key="5">
    <source>
        <dbReference type="PIRNR" id="PIRNR001427"/>
    </source>
</evidence>
<feature type="domain" description="Nitrile hydratase beta subunit" evidence="6">
    <location>
        <begin position="121"/>
        <end position="216"/>
    </location>
</feature>
<dbReference type="InterPro" id="IPR049054">
    <property type="entry name" value="CN_hydtase_beta-like_N"/>
</dbReference>
<feature type="domain" description="Nitrile hydratase beta subunit-like N-terminal" evidence="7">
    <location>
        <begin position="1"/>
        <end position="98"/>
    </location>
</feature>
<dbReference type="Pfam" id="PF02211">
    <property type="entry name" value="NHase_beta_C"/>
    <property type="match status" value="1"/>
</dbReference>
<name>A0A6B2QXK0_9BURK</name>
<comment type="similarity">
    <text evidence="2 5">Belongs to the nitrile hydratase subunit beta family.</text>
</comment>
<accession>A0A6B2QXK0</accession>
<dbReference type="NCBIfam" id="TIGR03888">
    <property type="entry name" value="nitrile_beta"/>
    <property type="match status" value="1"/>
</dbReference>
<dbReference type="InterPro" id="IPR042262">
    <property type="entry name" value="CN_hydtase_beta_C"/>
</dbReference>
<organism evidence="8">
    <name type="scientific">Sheuella amnicola</name>
    <dbReference type="NCBI Taxonomy" id="2707330"/>
    <lineage>
        <taxon>Bacteria</taxon>
        <taxon>Pseudomonadati</taxon>
        <taxon>Pseudomonadota</taxon>
        <taxon>Betaproteobacteria</taxon>
        <taxon>Burkholderiales</taxon>
        <taxon>Alcaligenaceae</taxon>
        <taxon>Sheuella</taxon>
    </lineage>
</organism>
<comment type="catalytic activity">
    <reaction evidence="4 5">
        <text>an aliphatic primary amide = an aliphatic nitrile + H2O</text>
        <dbReference type="Rhea" id="RHEA:12673"/>
        <dbReference type="ChEBI" id="CHEBI:15377"/>
        <dbReference type="ChEBI" id="CHEBI:65285"/>
        <dbReference type="ChEBI" id="CHEBI:80291"/>
        <dbReference type="EC" id="4.2.1.84"/>
    </reaction>
</comment>
<dbReference type="GO" id="GO:0018822">
    <property type="term" value="F:nitrile hydratase activity"/>
    <property type="evidence" value="ECO:0007669"/>
    <property type="project" value="UniProtKB-EC"/>
</dbReference>
<reference evidence="8" key="1">
    <citation type="submission" date="2020-02" db="EMBL/GenBank/DDBJ databases">
        <authorList>
            <person name="Chen W.-M."/>
        </authorList>
    </citation>
    <scope>NUCLEOTIDE SEQUENCE</scope>
    <source>
        <strain evidence="8">NBD-18</strain>
    </source>
</reference>
<dbReference type="AlphaFoldDB" id="A0A6B2QXK0"/>
<evidence type="ECO:0000259" key="7">
    <source>
        <dbReference type="Pfam" id="PF21006"/>
    </source>
</evidence>
<dbReference type="EC" id="4.2.1.84" evidence="5"/>